<dbReference type="RefSeq" id="WP_066067826.1">
    <property type="nucleotide sequence ID" value="NZ_FRBG01000007.1"/>
</dbReference>
<reference evidence="1 3" key="1">
    <citation type="submission" date="2016-02" db="EMBL/GenBank/DDBJ databases">
        <title>Draft genome sequence for Clostridium paradoxum JW-YL-7.</title>
        <authorList>
            <person name="Utturkar S.M."/>
            <person name="Lancaster A."/>
            <person name="Poole F.L."/>
            <person name="Adams M.W."/>
            <person name="Brown S.D."/>
        </authorList>
    </citation>
    <scope>NUCLEOTIDE SEQUENCE [LARGE SCALE GENOMIC DNA]</scope>
    <source>
        <strain evidence="1 3">JW-YL-7</strain>
    </source>
</reference>
<dbReference type="STRING" id="1121328.JWYL7_0230"/>
<keyword evidence="4" id="KW-1185">Reference proteome</keyword>
<sequence length="245" mass="29272">MPSIKKQDIKNAISYIRKNSLIDQLNKIYSQVPKGDCIGCANCCMESVGASYIEFLNIYIYLQNNENIKRKVINNILDYYFLEYIKKNPCPFKDENNKCLIYDVRPLNCRIYGHWKKEDYEKNYDKIKKENISLGTYLSENYGINVNDTVLNYKIEYCDKFKPYKEYMTKQERLNFSDKIVILDSKLYSSGLVKFEFKDRGIVDYFIESIFYEKFARKIKINITKNSYLQERVIKKLKILLFRGE</sequence>
<organism evidence="1 3">
    <name type="scientific">Alkalithermobacter thermoalcaliphilus JW-YL-7 = DSM 7308</name>
    <dbReference type="NCBI Taxonomy" id="1121328"/>
    <lineage>
        <taxon>Bacteria</taxon>
        <taxon>Bacillati</taxon>
        <taxon>Bacillota</taxon>
        <taxon>Clostridia</taxon>
        <taxon>Peptostreptococcales</taxon>
        <taxon>Tepidibacteraceae</taxon>
        <taxon>Alkalithermobacter</taxon>
    </lineage>
</organism>
<dbReference type="Proteomes" id="UP000092605">
    <property type="component" value="Unassembled WGS sequence"/>
</dbReference>
<dbReference type="Proteomes" id="UP000323392">
    <property type="component" value="Unassembled WGS sequence"/>
</dbReference>
<proteinExistence type="predicted"/>
<dbReference type="OrthoDB" id="9810361at2"/>
<accession>A0A150FPN1</accession>
<protein>
    <submittedName>
        <fullName evidence="2">Zinc-or iron-chelating domain-containing protein</fullName>
    </submittedName>
</protein>
<evidence type="ECO:0000313" key="2">
    <source>
        <dbReference type="EMBL" id="SHK92278.1"/>
    </source>
</evidence>
<dbReference type="EMBL" id="LSFY01000001">
    <property type="protein sequence ID" value="KXZ39155.1"/>
    <property type="molecule type" value="Genomic_DNA"/>
</dbReference>
<dbReference type="AlphaFoldDB" id="A0A150FPN1"/>
<dbReference type="EMBL" id="FRBG01000007">
    <property type="protein sequence ID" value="SHK92278.1"/>
    <property type="molecule type" value="Genomic_DNA"/>
</dbReference>
<evidence type="ECO:0000313" key="1">
    <source>
        <dbReference type="EMBL" id="KXZ39155.1"/>
    </source>
</evidence>
<evidence type="ECO:0000313" key="3">
    <source>
        <dbReference type="Proteomes" id="UP000092605"/>
    </source>
</evidence>
<reference evidence="2 4" key="2">
    <citation type="submission" date="2016-11" db="EMBL/GenBank/DDBJ databases">
        <authorList>
            <person name="Varghese N."/>
            <person name="Submissions S."/>
        </authorList>
    </citation>
    <scope>NUCLEOTIDE SEQUENCE [LARGE SCALE GENOMIC DNA]</scope>
    <source>
        <strain evidence="2 4">DSM 7308</strain>
    </source>
</reference>
<gene>
    <name evidence="1" type="ORF">JWYL7_0230</name>
    <name evidence="2" type="ORF">SAMN05661008_01144</name>
</gene>
<name>A0A150FPN1_CLOPD</name>
<dbReference type="InterPro" id="IPR005358">
    <property type="entry name" value="Puta_zinc/iron-chelating_dom"/>
</dbReference>
<evidence type="ECO:0000313" key="4">
    <source>
        <dbReference type="Proteomes" id="UP000323392"/>
    </source>
</evidence>
<dbReference type="Pfam" id="PF03692">
    <property type="entry name" value="CxxCxxCC"/>
    <property type="match status" value="1"/>
</dbReference>
<dbReference type="PATRIC" id="fig|1121328.3.peg.229"/>
<comment type="caution">
    <text evidence="1">The sequence shown here is derived from an EMBL/GenBank/DDBJ whole genome shotgun (WGS) entry which is preliminary data.</text>
</comment>